<evidence type="ECO:0000313" key="3">
    <source>
        <dbReference type="Proteomes" id="UP000829999"/>
    </source>
</evidence>
<dbReference type="AlphaFoldDB" id="A0A9R0EQI4"/>
<keyword evidence="3" id="KW-1185">Reference proteome</keyword>
<protein>
    <submittedName>
        <fullName evidence="4">Uncharacterized protein LOC118276803</fullName>
    </submittedName>
</protein>
<reference evidence="4" key="1">
    <citation type="submission" date="2025-08" db="UniProtKB">
        <authorList>
            <consortium name="RefSeq"/>
        </authorList>
    </citation>
    <scope>IDENTIFICATION</scope>
    <source>
        <tissue evidence="4">Whole larval tissue</tissue>
    </source>
</reference>
<dbReference type="GeneID" id="118276803"/>
<keyword evidence="2" id="KW-0732">Signal</keyword>
<feature type="region of interest" description="Disordered" evidence="1">
    <location>
        <begin position="40"/>
        <end position="76"/>
    </location>
</feature>
<accession>A0A9R0EQI4</accession>
<feature type="compositionally biased region" description="Basic and acidic residues" evidence="1">
    <location>
        <begin position="192"/>
        <end position="203"/>
    </location>
</feature>
<feature type="region of interest" description="Disordered" evidence="1">
    <location>
        <begin position="151"/>
        <end position="170"/>
    </location>
</feature>
<evidence type="ECO:0000256" key="1">
    <source>
        <dbReference type="SAM" id="MobiDB-lite"/>
    </source>
</evidence>
<feature type="compositionally biased region" description="Low complexity" evidence="1">
    <location>
        <begin position="180"/>
        <end position="191"/>
    </location>
</feature>
<organism evidence="3 4">
    <name type="scientific">Spodoptera frugiperda</name>
    <name type="common">Fall armyworm</name>
    <dbReference type="NCBI Taxonomy" id="7108"/>
    <lineage>
        <taxon>Eukaryota</taxon>
        <taxon>Metazoa</taxon>
        <taxon>Ecdysozoa</taxon>
        <taxon>Arthropoda</taxon>
        <taxon>Hexapoda</taxon>
        <taxon>Insecta</taxon>
        <taxon>Pterygota</taxon>
        <taxon>Neoptera</taxon>
        <taxon>Endopterygota</taxon>
        <taxon>Lepidoptera</taxon>
        <taxon>Glossata</taxon>
        <taxon>Ditrysia</taxon>
        <taxon>Noctuoidea</taxon>
        <taxon>Noctuidae</taxon>
        <taxon>Amphipyrinae</taxon>
        <taxon>Spodoptera</taxon>
    </lineage>
</organism>
<name>A0A9R0EQI4_SPOFR</name>
<proteinExistence type="predicted"/>
<dbReference type="Proteomes" id="UP000829999">
    <property type="component" value="Chromosome 17"/>
</dbReference>
<feature type="chain" id="PRO_5040405243" evidence="2">
    <location>
        <begin position="20"/>
        <end position="560"/>
    </location>
</feature>
<feature type="compositionally biased region" description="Polar residues" evidence="1">
    <location>
        <begin position="154"/>
        <end position="168"/>
    </location>
</feature>
<gene>
    <name evidence="4" type="primary">LOC118276803</name>
</gene>
<evidence type="ECO:0000256" key="2">
    <source>
        <dbReference type="SAM" id="SignalP"/>
    </source>
</evidence>
<dbReference type="RefSeq" id="XP_035451231.2">
    <property type="nucleotide sequence ID" value="XM_035595338.2"/>
</dbReference>
<feature type="region of interest" description="Disordered" evidence="1">
    <location>
        <begin position="180"/>
        <end position="203"/>
    </location>
</feature>
<sequence>MEFVKIVICCLILISTCFADVNTTFTNLTDLEQQLNVNKREKQYSLEDDPTEGSEQKRDGRQSTPKNNQIEPKVNPNATKVRLYPKVITTTPKPTMKQVLTKPFRAETTAQRIPIKIPIVLKTAKVLPTQANALRMKILESKYNETIANREKLASNTNSPSTFVPNESRSSDDVILTIDDITRSSTNSSDTNNKDAEDGNSKKYEEEIPPVNIKKPIHYFIDEPEPLPPKTQRLLDIDYKETDPNNMKEIPIGKKPKNKLNKDEIKTKMSFNDLDNDPEVTRISNGTHLISIKRIRDDDRVLRDGVQTMATEERIINKPPKPKPVIVKETVPQKPDNNIPVVEENIIAGVLWDGANKETKDQNCITIRNHNYAEVEEKSPLSTPISVQPIYTDLTQDYMRYLQNFYYNPYNQAINDQYRRNYGLIQSSPNIDLVDNNDSCLNNEEKIQPFYPNAEYQNCVTVNEIQPQIEPNEDNHSENSVQNRIWKNWKDVEIRIRNANTDEPIDIDIRAMIENSDDILKNDLVDSASTPSIRRYGNLHNRNGIFYPCFNPSNSVKNTH</sequence>
<evidence type="ECO:0000313" key="4">
    <source>
        <dbReference type="RefSeq" id="XP_035451231.2"/>
    </source>
</evidence>
<feature type="signal peptide" evidence="2">
    <location>
        <begin position="1"/>
        <end position="19"/>
    </location>
</feature>
<dbReference type="OrthoDB" id="7344351at2759"/>